<proteinExistence type="predicted"/>
<sequence length="153" mass="15793">MNSLPKSHQHPQRCAHLQQLPLHLITDQVWGLPPLPTLQVIGGNGIGHLGGIECPFQPQLLSCQQVGLCIELLNRLLKLCLPEVDVLQPLAQGGCGILLGTLSGSCSALGQLFGFIPVAFGLLTAGEGLVVQVVVALVPLGGQVLGSAEAGCG</sequence>
<evidence type="ECO:0000313" key="2">
    <source>
        <dbReference type="Proteomes" id="UP000694428"/>
    </source>
</evidence>
<evidence type="ECO:0000313" key="1">
    <source>
        <dbReference type="Ensembl" id="ENSPSTP00000008412.1"/>
    </source>
</evidence>
<keyword evidence="2" id="KW-1185">Reference proteome</keyword>
<dbReference type="Ensembl" id="ENSPSTT00000008828.1">
    <property type="protein sequence ID" value="ENSPSTP00000008412.1"/>
    <property type="gene ID" value="ENSPSTG00000005926.1"/>
</dbReference>
<protein>
    <submittedName>
        <fullName evidence="1">Uncharacterized protein</fullName>
    </submittedName>
</protein>
<reference evidence="1" key="2">
    <citation type="submission" date="2025-09" db="UniProtKB">
        <authorList>
            <consortium name="Ensembl"/>
        </authorList>
    </citation>
    <scope>IDENTIFICATION</scope>
</reference>
<reference evidence="1" key="1">
    <citation type="submission" date="2025-08" db="UniProtKB">
        <authorList>
            <consortium name="Ensembl"/>
        </authorList>
    </citation>
    <scope>IDENTIFICATION</scope>
</reference>
<accession>A0A8C9F219</accession>
<name>A0A8C9F219_PAVCR</name>
<dbReference type="AlphaFoldDB" id="A0A8C9F219"/>
<dbReference type="Proteomes" id="UP000694428">
    <property type="component" value="Unplaced"/>
</dbReference>
<organism evidence="1 2">
    <name type="scientific">Pavo cristatus</name>
    <name type="common">Indian peafowl</name>
    <name type="synonym">Blue peafowl</name>
    <dbReference type="NCBI Taxonomy" id="9049"/>
    <lineage>
        <taxon>Eukaryota</taxon>
        <taxon>Metazoa</taxon>
        <taxon>Chordata</taxon>
        <taxon>Craniata</taxon>
        <taxon>Vertebrata</taxon>
        <taxon>Euteleostomi</taxon>
        <taxon>Archelosauria</taxon>
        <taxon>Archosauria</taxon>
        <taxon>Dinosauria</taxon>
        <taxon>Saurischia</taxon>
        <taxon>Theropoda</taxon>
        <taxon>Coelurosauria</taxon>
        <taxon>Aves</taxon>
        <taxon>Neognathae</taxon>
        <taxon>Galloanserae</taxon>
        <taxon>Galliformes</taxon>
        <taxon>Phasianidae</taxon>
        <taxon>Phasianinae</taxon>
        <taxon>Pavo</taxon>
    </lineage>
</organism>